<feature type="chain" id="PRO_5020821223" evidence="1">
    <location>
        <begin position="26"/>
        <end position="269"/>
    </location>
</feature>
<dbReference type="AlphaFoldDB" id="A0A4R5UZW2"/>
<dbReference type="EMBL" id="SMUV01000069">
    <property type="protein sequence ID" value="TDK45008.1"/>
    <property type="molecule type" value="Genomic_DNA"/>
</dbReference>
<accession>A0A4R5UZW2</accession>
<keyword evidence="3" id="KW-1185">Reference proteome</keyword>
<dbReference type="RefSeq" id="WP_133360411.1">
    <property type="nucleotide sequence ID" value="NZ_SMUV01000069.1"/>
</dbReference>
<dbReference type="Pfam" id="PF10670">
    <property type="entry name" value="DUF4198"/>
    <property type="match status" value="1"/>
</dbReference>
<dbReference type="InterPro" id="IPR019613">
    <property type="entry name" value="DUF4198"/>
</dbReference>
<feature type="signal peptide" evidence="1">
    <location>
        <begin position="1"/>
        <end position="25"/>
    </location>
</feature>
<keyword evidence="1" id="KW-0732">Signal</keyword>
<dbReference type="OrthoDB" id="581894at2"/>
<evidence type="ECO:0000313" key="3">
    <source>
        <dbReference type="Proteomes" id="UP000295301"/>
    </source>
</evidence>
<name>A0A4R5UZW2_9RHOB</name>
<gene>
    <name evidence="2" type="ORF">E1832_14115</name>
</gene>
<sequence length="269" mass="29132">MYILPRFFPIFLAVLASLTAPAALAHEFWIAPTKYQVETGAPLVARLRNGQNFSGISYPYFDHQTARFELVQGGRVTPYAGRMGDLPALSATSDGDGLVVIVHQTMPSSVSYAEWEKFAAFAAHKDFPDIRARHIARGLPENGFSETYTRFAKALVGVGTAQGADAPTGMETEFVALANPYTDDLPQGFPVRLLYQGAPRALAQVEVFDRSPDGAVTITRLRTDDSGTANIPVAPGHEYLLDAVVLRPAPAGAAEVWETLWAAMTFSMP</sequence>
<reference evidence="2 3" key="1">
    <citation type="submission" date="2019-03" db="EMBL/GenBank/DDBJ databases">
        <title>Ruegeria lutea sp. nov., a novel strain, isolated from marine sediment, the Masan Bay, South Korea.</title>
        <authorList>
            <person name="Kim J."/>
            <person name="Kim D.-Y."/>
            <person name="Lee S.-S."/>
        </authorList>
    </citation>
    <scope>NUCLEOTIDE SEQUENCE [LARGE SCALE GENOMIC DNA]</scope>
    <source>
        <strain evidence="2 3">318-1</strain>
    </source>
</reference>
<evidence type="ECO:0000256" key="1">
    <source>
        <dbReference type="SAM" id="SignalP"/>
    </source>
</evidence>
<evidence type="ECO:0000313" key="2">
    <source>
        <dbReference type="EMBL" id="TDK45008.1"/>
    </source>
</evidence>
<proteinExistence type="predicted"/>
<dbReference type="Proteomes" id="UP000295301">
    <property type="component" value="Unassembled WGS sequence"/>
</dbReference>
<organism evidence="2 3">
    <name type="scientific">Antarcticimicrobium luteum</name>
    <dbReference type="NCBI Taxonomy" id="2547397"/>
    <lineage>
        <taxon>Bacteria</taxon>
        <taxon>Pseudomonadati</taxon>
        <taxon>Pseudomonadota</taxon>
        <taxon>Alphaproteobacteria</taxon>
        <taxon>Rhodobacterales</taxon>
        <taxon>Paracoccaceae</taxon>
        <taxon>Antarcticimicrobium</taxon>
    </lineage>
</organism>
<comment type="caution">
    <text evidence="2">The sequence shown here is derived from an EMBL/GenBank/DDBJ whole genome shotgun (WGS) entry which is preliminary data.</text>
</comment>
<protein>
    <submittedName>
        <fullName evidence="2">DUF4198 domain-containing protein</fullName>
    </submittedName>
</protein>